<evidence type="ECO:0000313" key="1">
    <source>
        <dbReference type="EMBL" id="KAL2782517.1"/>
    </source>
</evidence>
<comment type="caution">
    <text evidence="1">The sequence shown here is derived from an EMBL/GenBank/DDBJ whole genome shotgun (WGS) entry which is preliminary data.</text>
</comment>
<dbReference type="EMBL" id="JBFTWV010000404">
    <property type="protein sequence ID" value="KAL2782517.1"/>
    <property type="molecule type" value="Genomic_DNA"/>
</dbReference>
<gene>
    <name evidence="1" type="ORF">BJX66DRAFT_331138</name>
</gene>
<keyword evidence="2" id="KW-1185">Reference proteome</keyword>
<sequence length="213" mass="24595">MPTIQETDHLVFNPSGNSTLPSFALDNIPRYLFRVVSPFRQEDIFDNFGPQKRHAVAHALNLHLRWWSEDGVEDNFWTLTTSFTPGTFLRDLDLMQAFFDPNDQSWDGLNRFRNLRMGGYYFVEYLTQGSLRIADRHQVVSTASLFQDDLMKRLQPHLPDIQNAAHGEPGWADPLLDPRKQIWPTNPFASLSTEETRRHLRAVAEIGNLSNRA</sequence>
<dbReference type="Proteomes" id="UP001610563">
    <property type="component" value="Unassembled WGS sequence"/>
</dbReference>
<evidence type="ECO:0000313" key="2">
    <source>
        <dbReference type="Proteomes" id="UP001610563"/>
    </source>
</evidence>
<reference evidence="1 2" key="1">
    <citation type="submission" date="2024-07" db="EMBL/GenBank/DDBJ databases">
        <title>Section-level genome sequencing and comparative genomics of Aspergillus sections Usti and Cavernicolus.</title>
        <authorList>
            <consortium name="Lawrence Berkeley National Laboratory"/>
            <person name="Nybo J.L."/>
            <person name="Vesth T.C."/>
            <person name="Theobald S."/>
            <person name="Frisvad J.C."/>
            <person name="Larsen T.O."/>
            <person name="Kjaerboelling I."/>
            <person name="Rothschild-Mancinelli K."/>
            <person name="Lyhne E.K."/>
            <person name="Kogle M.E."/>
            <person name="Barry K."/>
            <person name="Clum A."/>
            <person name="Na H."/>
            <person name="Ledsgaard L."/>
            <person name="Lin J."/>
            <person name="Lipzen A."/>
            <person name="Kuo A."/>
            <person name="Riley R."/>
            <person name="Mondo S."/>
            <person name="Labutti K."/>
            <person name="Haridas S."/>
            <person name="Pangalinan J."/>
            <person name="Salamov A.A."/>
            <person name="Simmons B.A."/>
            <person name="Magnuson J.K."/>
            <person name="Chen J."/>
            <person name="Drula E."/>
            <person name="Henrissat B."/>
            <person name="Wiebenga A."/>
            <person name="Lubbers R.J."/>
            <person name="Gomes A.C."/>
            <person name="Makela M.R."/>
            <person name="Stajich J."/>
            <person name="Grigoriev I.V."/>
            <person name="Mortensen U.H."/>
            <person name="De Vries R.P."/>
            <person name="Baker S.E."/>
            <person name="Andersen M.R."/>
        </authorList>
    </citation>
    <scope>NUCLEOTIDE SEQUENCE [LARGE SCALE GENOMIC DNA]</scope>
    <source>
        <strain evidence="1 2">CBS 209.92</strain>
    </source>
</reference>
<accession>A0ABR4FHD9</accession>
<proteinExistence type="predicted"/>
<organism evidence="1 2">
    <name type="scientific">Aspergillus keveii</name>
    <dbReference type="NCBI Taxonomy" id="714993"/>
    <lineage>
        <taxon>Eukaryota</taxon>
        <taxon>Fungi</taxon>
        <taxon>Dikarya</taxon>
        <taxon>Ascomycota</taxon>
        <taxon>Pezizomycotina</taxon>
        <taxon>Eurotiomycetes</taxon>
        <taxon>Eurotiomycetidae</taxon>
        <taxon>Eurotiales</taxon>
        <taxon>Aspergillaceae</taxon>
        <taxon>Aspergillus</taxon>
        <taxon>Aspergillus subgen. Nidulantes</taxon>
    </lineage>
</organism>
<name>A0ABR4FHD9_9EURO</name>
<protein>
    <submittedName>
        <fullName evidence="1">Uncharacterized protein</fullName>
    </submittedName>
</protein>